<dbReference type="Proteomes" id="UP000636960">
    <property type="component" value="Unassembled WGS sequence"/>
</dbReference>
<dbReference type="EMBL" id="BOMV01000129">
    <property type="protein sequence ID" value="GIF02300.1"/>
    <property type="molecule type" value="Genomic_DNA"/>
</dbReference>
<dbReference type="AlphaFoldDB" id="A0A919K9L4"/>
<sequence>MLVVTGLVAAGLGALFGWIGLDKADQAASVAGALAGVLGLGLSLSTLLTGPRGTGGVPSTEGQPSAVATRPGPTVSADRTREGERQIDIGNAQGVQIGDFNVQHNTFHGDR</sequence>
<keyword evidence="4" id="KW-1185">Reference proteome</keyword>
<feature type="region of interest" description="Disordered" evidence="1">
    <location>
        <begin position="51"/>
        <end position="82"/>
    </location>
</feature>
<keyword evidence="2" id="KW-0812">Transmembrane</keyword>
<reference evidence="3" key="1">
    <citation type="submission" date="2021-01" db="EMBL/GenBank/DDBJ databases">
        <title>Whole genome shotgun sequence of Actinoplanes rishiriensis NBRC 108556.</title>
        <authorList>
            <person name="Komaki H."/>
            <person name="Tamura T."/>
        </authorList>
    </citation>
    <scope>NUCLEOTIDE SEQUENCE</scope>
    <source>
        <strain evidence="3">NBRC 108556</strain>
    </source>
</reference>
<feature type="transmembrane region" description="Helical" evidence="2">
    <location>
        <begin position="27"/>
        <end position="48"/>
    </location>
</feature>
<keyword evidence="2" id="KW-0472">Membrane</keyword>
<accession>A0A919K9L4</accession>
<evidence type="ECO:0000256" key="2">
    <source>
        <dbReference type="SAM" id="Phobius"/>
    </source>
</evidence>
<name>A0A919K9L4_9ACTN</name>
<protein>
    <submittedName>
        <fullName evidence="3">Uncharacterized protein</fullName>
    </submittedName>
</protein>
<evidence type="ECO:0000313" key="3">
    <source>
        <dbReference type="EMBL" id="GIF02300.1"/>
    </source>
</evidence>
<gene>
    <name evidence="3" type="ORF">Ari01nite_97640</name>
</gene>
<proteinExistence type="predicted"/>
<evidence type="ECO:0000313" key="4">
    <source>
        <dbReference type="Proteomes" id="UP000636960"/>
    </source>
</evidence>
<organism evidence="3 4">
    <name type="scientific">Paractinoplanes rishiriensis</name>
    <dbReference type="NCBI Taxonomy" id="1050105"/>
    <lineage>
        <taxon>Bacteria</taxon>
        <taxon>Bacillati</taxon>
        <taxon>Actinomycetota</taxon>
        <taxon>Actinomycetes</taxon>
        <taxon>Micromonosporales</taxon>
        <taxon>Micromonosporaceae</taxon>
        <taxon>Paractinoplanes</taxon>
    </lineage>
</organism>
<keyword evidence="2" id="KW-1133">Transmembrane helix</keyword>
<evidence type="ECO:0000256" key="1">
    <source>
        <dbReference type="SAM" id="MobiDB-lite"/>
    </source>
</evidence>
<comment type="caution">
    <text evidence="3">The sequence shown here is derived from an EMBL/GenBank/DDBJ whole genome shotgun (WGS) entry which is preliminary data.</text>
</comment>